<feature type="transmembrane region" description="Helical" evidence="6">
    <location>
        <begin position="315"/>
        <end position="338"/>
    </location>
</feature>
<gene>
    <name evidence="9" type="ORF">GAB14E_0393</name>
</gene>
<keyword evidence="2" id="KW-1003">Cell membrane</keyword>
<evidence type="ECO:0000256" key="6">
    <source>
        <dbReference type="SAM" id="Phobius"/>
    </source>
</evidence>
<keyword evidence="5 6" id="KW-0472">Membrane</keyword>
<dbReference type="Pfam" id="PF12704">
    <property type="entry name" value="MacB_PCD"/>
    <property type="match status" value="1"/>
</dbReference>
<evidence type="ECO:0000256" key="4">
    <source>
        <dbReference type="ARBA" id="ARBA00022989"/>
    </source>
</evidence>
<organism evidence="9 10">
    <name type="scientific">Colwellia psychrerythraea</name>
    <name type="common">Vibrio psychroerythus</name>
    <dbReference type="NCBI Taxonomy" id="28229"/>
    <lineage>
        <taxon>Bacteria</taxon>
        <taxon>Pseudomonadati</taxon>
        <taxon>Pseudomonadota</taxon>
        <taxon>Gammaproteobacteria</taxon>
        <taxon>Alteromonadales</taxon>
        <taxon>Colwelliaceae</taxon>
        <taxon>Colwellia</taxon>
    </lineage>
</organism>
<evidence type="ECO:0000256" key="1">
    <source>
        <dbReference type="ARBA" id="ARBA00004651"/>
    </source>
</evidence>
<dbReference type="PANTHER" id="PTHR43738">
    <property type="entry name" value="ABC TRANSPORTER, MEMBRANE PROTEIN"/>
    <property type="match status" value="1"/>
</dbReference>
<proteinExistence type="predicted"/>
<keyword evidence="4 6" id="KW-1133">Transmembrane helix</keyword>
<dbReference type="InterPro" id="IPR003838">
    <property type="entry name" value="ABC3_permease_C"/>
</dbReference>
<sequence length="386" mass="43429">MNIFQLVWVNSFRKKTRFSLTCISVMIAFFLFSILAGINHALTSNVSSNNQLRLLTSHKISLARSLPINYQQKIAVIAGVESVSYASWFGGFFKDETNQLAVLAVDHNSYFEMFDEYYISKLQLEQWKKTRTGLVVGQAIANKYDWKVGDRVPLNSSIWMNREGSFTWPFTVAAIYQSADGASGEKQIFFQHSYFDKARAYARNTVSWLTPKVTEQADVDEVSQRIDKLFVNSNGATRTTTEQVFIKERVQQFVDMAMVIKLVVIAVFFTLLLIVCNTMVQSNRERLNESAMMKALGFSSLFLIAQVYLESFFILALGALFGCMFALLCLVWLSQLFANFLPGIAIDNSHYLSVALLVLTAATLCSLLPALTLNRLTISKTLGAKA</sequence>
<evidence type="ECO:0000256" key="2">
    <source>
        <dbReference type="ARBA" id="ARBA00022475"/>
    </source>
</evidence>
<feature type="transmembrane region" description="Helical" evidence="6">
    <location>
        <begin position="350"/>
        <end position="371"/>
    </location>
</feature>
<evidence type="ECO:0000256" key="5">
    <source>
        <dbReference type="ARBA" id="ARBA00023136"/>
    </source>
</evidence>
<reference evidence="9 10" key="1">
    <citation type="submission" date="2014-08" db="EMBL/GenBank/DDBJ databases">
        <title>Genomic and Phenotypic Diversity of Colwellia psychrerythraea strains from Disparate Marine Basins.</title>
        <authorList>
            <person name="Techtmann S.M."/>
            <person name="Stelling S.C."/>
            <person name="Utturkar S.M."/>
            <person name="Alshibli N."/>
            <person name="Harris A."/>
            <person name="Brown S.D."/>
            <person name="Hazen T.C."/>
        </authorList>
    </citation>
    <scope>NUCLEOTIDE SEQUENCE [LARGE SCALE GENOMIC DNA]</scope>
    <source>
        <strain evidence="9 10">GAB14E</strain>
    </source>
</reference>
<dbReference type="InterPro" id="IPR025857">
    <property type="entry name" value="MacB_PCD"/>
</dbReference>
<dbReference type="AlphaFoldDB" id="A0A099L0P3"/>
<dbReference type="EMBL" id="JQEC01000011">
    <property type="protein sequence ID" value="KGJ96446.1"/>
    <property type="molecule type" value="Genomic_DNA"/>
</dbReference>
<evidence type="ECO:0000259" key="8">
    <source>
        <dbReference type="Pfam" id="PF12704"/>
    </source>
</evidence>
<evidence type="ECO:0000256" key="3">
    <source>
        <dbReference type="ARBA" id="ARBA00022692"/>
    </source>
</evidence>
<dbReference type="InterPro" id="IPR051125">
    <property type="entry name" value="ABC-4/HrtB_transporter"/>
</dbReference>
<feature type="transmembrane region" description="Helical" evidence="6">
    <location>
        <begin position="258"/>
        <end position="280"/>
    </location>
</feature>
<dbReference type="GO" id="GO:0005886">
    <property type="term" value="C:plasma membrane"/>
    <property type="evidence" value="ECO:0007669"/>
    <property type="project" value="UniProtKB-SubCell"/>
</dbReference>
<dbReference type="Pfam" id="PF02687">
    <property type="entry name" value="FtsX"/>
    <property type="match status" value="1"/>
</dbReference>
<comment type="caution">
    <text evidence="9">The sequence shown here is derived from an EMBL/GenBank/DDBJ whole genome shotgun (WGS) entry which is preliminary data.</text>
</comment>
<accession>A0A099L0P3</accession>
<dbReference type="Proteomes" id="UP000029868">
    <property type="component" value="Unassembled WGS sequence"/>
</dbReference>
<feature type="domain" description="ABC3 transporter permease C-terminal" evidence="7">
    <location>
        <begin position="263"/>
        <end position="376"/>
    </location>
</feature>
<feature type="transmembrane region" description="Helical" evidence="6">
    <location>
        <begin position="20"/>
        <end position="42"/>
    </location>
</feature>
<dbReference type="PANTHER" id="PTHR43738:SF3">
    <property type="entry name" value="ABC TRANSPORTER PERMEASE"/>
    <property type="match status" value="1"/>
</dbReference>
<protein>
    <submittedName>
        <fullName evidence="9">MacB-like periplasmic core domain containing protein</fullName>
    </submittedName>
</protein>
<evidence type="ECO:0000259" key="7">
    <source>
        <dbReference type="Pfam" id="PF02687"/>
    </source>
</evidence>
<keyword evidence="3 6" id="KW-0812">Transmembrane</keyword>
<dbReference type="RefSeq" id="WP_052093519.1">
    <property type="nucleotide sequence ID" value="NZ_JQEC01000011.1"/>
</dbReference>
<feature type="domain" description="MacB-like periplasmic core" evidence="8">
    <location>
        <begin position="23"/>
        <end position="228"/>
    </location>
</feature>
<evidence type="ECO:0000313" key="10">
    <source>
        <dbReference type="Proteomes" id="UP000029868"/>
    </source>
</evidence>
<name>A0A099L0P3_COLPS</name>
<evidence type="ECO:0000313" key="9">
    <source>
        <dbReference type="EMBL" id="KGJ96446.1"/>
    </source>
</evidence>
<comment type="subcellular location">
    <subcellularLocation>
        <location evidence="1">Cell membrane</location>
        <topology evidence="1">Multi-pass membrane protein</topology>
    </subcellularLocation>
</comment>
<dbReference type="PATRIC" id="fig|28229.3.peg.1333"/>
<dbReference type="OrthoDB" id="9775474at2"/>